<keyword evidence="2" id="KW-0479">Metal-binding</keyword>
<gene>
    <name evidence="3" type="ORF">J2S02_003345</name>
</gene>
<dbReference type="Proteomes" id="UP001232245">
    <property type="component" value="Unassembled WGS sequence"/>
</dbReference>
<dbReference type="InterPro" id="IPR007837">
    <property type="entry name" value="DinB"/>
</dbReference>
<proteinExistence type="inferred from homology"/>
<dbReference type="InterPro" id="IPR034660">
    <property type="entry name" value="DinB/YfiT-like"/>
</dbReference>
<name>A0ABT9Z6T9_9BACI</name>
<organism evidence="3 4">
    <name type="scientific">Metabacillus niabensis</name>
    <dbReference type="NCBI Taxonomy" id="324854"/>
    <lineage>
        <taxon>Bacteria</taxon>
        <taxon>Bacillati</taxon>
        <taxon>Bacillota</taxon>
        <taxon>Bacilli</taxon>
        <taxon>Bacillales</taxon>
        <taxon>Bacillaceae</taxon>
        <taxon>Metabacillus</taxon>
    </lineage>
</organism>
<dbReference type="SUPFAM" id="SSF109854">
    <property type="entry name" value="DinB/YfiT-like putative metalloenzymes"/>
    <property type="match status" value="1"/>
</dbReference>
<dbReference type="EMBL" id="JAUSTZ010000007">
    <property type="protein sequence ID" value="MDQ0227000.1"/>
    <property type="molecule type" value="Genomic_DNA"/>
</dbReference>
<evidence type="ECO:0000256" key="2">
    <source>
        <dbReference type="ARBA" id="ARBA00022723"/>
    </source>
</evidence>
<keyword evidence="4" id="KW-1185">Reference proteome</keyword>
<dbReference type="RefSeq" id="WP_145580831.1">
    <property type="nucleotide sequence ID" value="NZ_CADEPK010000282.1"/>
</dbReference>
<evidence type="ECO:0000256" key="1">
    <source>
        <dbReference type="ARBA" id="ARBA00008635"/>
    </source>
</evidence>
<evidence type="ECO:0000313" key="4">
    <source>
        <dbReference type="Proteomes" id="UP001232245"/>
    </source>
</evidence>
<comment type="similarity">
    <text evidence="1">Belongs to the DinB family.</text>
</comment>
<evidence type="ECO:0000313" key="3">
    <source>
        <dbReference type="EMBL" id="MDQ0227000.1"/>
    </source>
</evidence>
<accession>A0ABT9Z6T9</accession>
<dbReference type="Pfam" id="PF05163">
    <property type="entry name" value="DinB"/>
    <property type="match status" value="1"/>
</dbReference>
<sequence>MNSINTVTNMLFDELELAVKTTANLLLKIEDEQWEYRPTENMRSLEELVHHLIAIPRSDLACLMLEKSMEEYEKVEKEIAEVKDREKLGEMMKENLSVLKNYVNSLSEDELLNKKTKPFYYEQGGHVQIKWLMEIVTHTYHHRAQLFNYLKQLNHPINMFDLY</sequence>
<dbReference type="Gene3D" id="1.20.120.450">
    <property type="entry name" value="dinb family like domain"/>
    <property type="match status" value="1"/>
</dbReference>
<reference evidence="3 4" key="1">
    <citation type="submission" date="2023-07" db="EMBL/GenBank/DDBJ databases">
        <title>Genomic Encyclopedia of Type Strains, Phase IV (KMG-IV): sequencing the most valuable type-strain genomes for metagenomic binning, comparative biology and taxonomic classification.</title>
        <authorList>
            <person name="Goeker M."/>
        </authorList>
    </citation>
    <scope>NUCLEOTIDE SEQUENCE [LARGE SCALE GENOMIC DNA]</scope>
    <source>
        <strain evidence="3 4">DSM 17723</strain>
    </source>
</reference>
<protein>
    <submittedName>
        <fullName evidence="3">Damage-inducible protein DinB</fullName>
    </submittedName>
</protein>
<comment type="caution">
    <text evidence="3">The sequence shown here is derived from an EMBL/GenBank/DDBJ whole genome shotgun (WGS) entry which is preliminary data.</text>
</comment>